<keyword evidence="1 3" id="KW-0732">Signal</keyword>
<evidence type="ECO:0000259" key="4">
    <source>
        <dbReference type="Pfam" id="PF02638"/>
    </source>
</evidence>
<dbReference type="RefSeq" id="WP_233133496.1">
    <property type="nucleotide sequence ID" value="NZ_BJUN01000033.1"/>
</dbReference>
<dbReference type="SUPFAM" id="SSF51445">
    <property type="entry name" value="(Trans)glycosidases"/>
    <property type="match status" value="1"/>
</dbReference>
<name>A0A510Y9Y1_MARHA</name>
<gene>
    <name evidence="5" type="primary">yngK</name>
    <name evidence="5" type="ORF">MHA01_30850</name>
</gene>
<organism evidence="5 6">
    <name type="scientific">Marinococcus halophilus</name>
    <dbReference type="NCBI Taxonomy" id="1371"/>
    <lineage>
        <taxon>Bacteria</taxon>
        <taxon>Bacillati</taxon>
        <taxon>Bacillota</taxon>
        <taxon>Bacilli</taxon>
        <taxon>Bacillales</taxon>
        <taxon>Bacillaceae</taxon>
        <taxon>Marinococcus</taxon>
    </lineage>
</organism>
<feature type="chain" id="PRO_5038415260" description="Glycosyl hydrolase-like 10 domain-containing protein" evidence="3">
    <location>
        <begin position="25"/>
        <end position="516"/>
    </location>
</feature>
<comment type="caution">
    <text evidence="5">The sequence shown here is derived from an EMBL/GenBank/DDBJ whole genome shotgun (WGS) entry which is preliminary data.</text>
</comment>
<dbReference type="PANTHER" id="PTHR43405">
    <property type="entry name" value="GLYCOSYL HYDROLASE DIGH"/>
    <property type="match status" value="1"/>
</dbReference>
<sequence>MKKRLAFLAMALMMIIPYTGTATAKAESDSYQPKREMRAAWIASVENIDMPPGKNKEEFKDWAANTMSQIENQNFNSAVFQVKPAGDALYPSDIEPWSSYITGENQGTDPGYDPLQIMLDAAHQRGIELHAWVNPYRLTMPGEELSDLSETNVAVKHSEWVVNYGDQYYLDPGIPETQEYVIKTIEELVNNYNIDAVHMDDYFYPYRIAGEDFPDSDSFDQFGENYEDKEDWRRNNVNTLVDDINTAIKSIDPSVEYGISPFGVWRNDSIDPSGSDTTAAQTNYDDLYADTRQWIKNGSLDYITPQIYWSRDFQPANYTILQKWWENEVDQYSQVHPTNLYIGLADYKVGTDTIDDTWNNPAELTEQIKDNRNHSGVEGQMHFSWSKILQNKLSYMDLVQDEVYYTKALVPEAPWNGEQKPKKPNRIKVEHNNNIYIYDNKEAEKFVVYRFEGNKEGDYSNPENIAGVVYSEGKETHFVDEEAEKDQEYTYGVKSLSSTNIESKDAKKAKTKNHNS</sequence>
<dbReference type="Pfam" id="PF02638">
    <property type="entry name" value="GHL10"/>
    <property type="match status" value="1"/>
</dbReference>
<feature type="domain" description="Glycosyl hydrolase-like 10" evidence="4">
    <location>
        <begin position="36"/>
        <end position="358"/>
    </location>
</feature>
<reference evidence="5 6" key="1">
    <citation type="submission" date="2019-07" db="EMBL/GenBank/DDBJ databases">
        <title>Whole genome shotgun sequence of Marinococcus halophilus NBRC 102359.</title>
        <authorList>
            <person name="Hosoyama A."/>
            <person name="Uohara A."/>
            <person name="Ohji S."/>
            <person name="Ichikawa N."/>
        </authorList>
    </citation>
    <scope>NUCLEOTIDE SEQUENCE [LARGE SCALE GENOMIC DNA]</scope>
    <source>
        <strain evidence="5 6">NBRC 102359</strain>
    </source>
</reference>
<dbReference type="InterPro" id="IPR017853">
    <property type="entry name" value="GH"/>
</dbReference>
<dbReference type="AlphaFoldDB" id="A0A510Y9Y1"/>
<evidence type="ECO:0000313" key="5">
    <source>
        <dbReference type="EMBL" id="GEK60180.1"/>
    </source>
</evidence>
<dbReference type="Proteomes" id="UP000321051">
    <property type="component" value="Unassembled WGS sequence"/>
</dbReference>
<dbReference type="Gene3D" id="3.20.20.80">
    <property type="entry name" value="Glycosidases"/>
    <property type="match status" value="1"/>
</dbReference>
<proteinExistence type="predicted"/>
<evidence type="ECO:0000313" key="6">
    <source>
        <dbReference type="Proteomes" id="UP000321051"/>
    </source>
</evidence>
<protein>
    <recommendedName>
        <fullName evidence="4">Glycosyl hydrolase-like 10 domain-containing protein</fullName>
    </recommendedName>
</protein>
<dbReference type="InterPro" id="IPR003790">
    <property type="entry name" value="GHL10"/>
</dbReference>
<evidence type="ECO:0000256" key="2">
    <source>
        <dbReference type="SAM" id="MobiDB-lite"/>
    </source>
</evidence>
<accession>A0A510Y9Y1</accession>
<evidence type="ECO:0000256" key="1">
    <source>
        <dbReference type="ARBA" id="ARBA00022729"/>
    </source>
</evidence>
<dbReference type="PANTHER" id="PTHR43405:SF1">
    <property type="entry name" value="GLYCOSYL HYDROLASE DIGH"/>
    <property type="match status" value="1"/>
</dbReference>
<evidence type="ECO:0000256" key="3">
    <source>
        <dbReference type="SAM" id="SignalP"/>
    </source>
</evidence>
<dbReference type="EMBL" id="BJUN01000033">
    <property type="protein sequence ID" value="GEK60180.1"/>
    <property type="molecule type" value="Genomic_DNA"/>
</dbReference>
<dbReference type="InterPro" id="IPR052177">
    <property type="entry name" value="Divisome_Glycosyl_Hydrolase"/>
</dbReference>
<feature type="signal peptide" evidence="3">
    <location>
        <begin position="1"/>
        <end position="24"/>
    </location>
</feature>
<keyword evidence="6" id="KW-1185">Reference proteome</keyword>
<feature type="region of interest" description="Disordered" evidence="2">
    <location>
        <begin position="496"/>
        <end position="516"/>
    </location>
</feature>